<dbReference type="EMBL" id="CAXIXY010000003">
    <property type="protein sequence ID" value="CAL2080678.1"/>
    <property type="molecule type" value="Genomic_DNA"/>
</dbReference>
<evidence type="ECO:0000313" key="4">
    <source>
        <dbReference type="Proteomes" id="UP001497416"/>
    </source>
</evidence>
<reference evidence="3 4" key="1">
    <citation type="submission" date="2024-05" db="EMBL/GenBank/DDBJ databases">
        <authorList>
            <person name="Duchaud E."/>
        </authorList>
    </citation>
    <scope>NUCLEOTIDE SEQUENCE [LARGE SCALE GENOMIC DNA]</scope>
    <source>
        <strain evidence="3">Ena-SAMPLE-TAB-13-05-2024-13:56:06:370-140302</strain>
    </source>
</reference>
<feature type="transmembrane region" description="Helical" evidence="1">
    <location>
        <begin position="35"/>
        <end position="54"/>
    </location>
</feature>
<evidence type="ECO:0000256" key="1">
    <source>
        <dbReference type="SAM" id="Phobius"/>
    </source>
</evidence>
<proteinExistence type="predicted"/>
<organism evidence="3 4">
    <name type="scientific">Tenacibaculum platacis</name>
    <dbReference type="NCBI Taxonomy" id="3137852"/>
    <lineage>
        <taxon>Bacteria</taxon>
        <taxon>Pseudomonadati</taxon>
        <taxon>Bacteroidota</taxon>
        <taxon>Flavobacteriia</taxon>
        <taxon>Flavobacteriales</taxon>
        <taxon>Flavobacteriaceae</taxon>
        <taxon>Tenacibaculum</taxon>
    </lineage>
</organism>
<dbReference type="RefSeq" id="WP_348710859.1">
    <property type="nucleotide sequence ID" value="NZ_CAXIXY010000003.1"/>
</dbReference>
<keyword evidence="1" id="KW-0812">Transmembrane</keyword>
<gene>
    <name evidence="3" type="ORF">T190607A01A_11069</name>
</gene>
<keyword evidence="1" id="KW-1133">Transmembrane helix</keyword>
<name>A0ABM9NVM5_9FLAO</name>
<accession>A0ABM9NVM5</accession>
<evidence type="ECO:0000259" key="2">
    <source>
        <dbReference type="Pfam" id="PF22827"/>
    </source>
</evidence>
<dbReference type="InterPro" id="IPR055087">
    <property type="entry name" value="GldL-like_N"/>
</dbReference>
<feature type="transmembrane region" description="Helical" evidence="1">
    <location>
        <begin position="66"/>
        <end position="85"/>
    </location>
</feature>
<evidence type="ECO:0000313" key="3">
    <source>
        <dbReference type="EMBL" id="CAL2080678.1"/>
    </source>
</evidence>
<keyword evidence="4" id="KW-1185">Reference proteome</keyword>
<feature type="transmembrane region" description="Helical" evidence="1">
    <location>
        <begin position="91"/>
        <end position="110"/>
    </location>
</feature>
<keyword evidence="1" id="KW-0472">Membrane</keyword>
<dbReference type="Pfam" id="PF22827">
    <property type="entry name" value="GldL_N"/>
    <property type="match status" value="1"/>
</dbReference>
<comment type="caution">
    <text evidence="3">The sequence shown here is derived from an EMBL/GenBank/DDBJ whole genome shotgun (WGS) entry which is preliminary data.</text>
</comment>
<dbReference type="Proteomes" id="UP001497416">
    <property type="component" value="Unassembled WGS sequence"/>
</dbReference>
<feature type="transmembrane region" description="Helical" evidence="1">
    <location>
        <begin position="149"/>
        <end position="170"/>
    </location>
</feature>
<feature type="transmembrane region" description="Helical" evidence="1">
    <location>
        <begin position="122"/>
        <end position="143"/>
    </location>
</feature>
<sequence>MKVKSYVWLIVTLLLFALAGRLLFSFSSDYELIETGNILETYSLNIAYLLGWIMMLSKGTFIRTKYFRITQGLISIIIVGALLKIMHWSSYANHIIVFGLLGILISYSISFYRKPIKKRLDYLKLTWVILVFSSTILIFLRVLSRDYRLVADIVFWILLFDFTVSKLNMFKKQKTK</sequence>
<protein>
    <recommendedName>
        <fullName evidence="2">Gliding motility protein GldL-like N-terminal domain-containing protein</fullName>
    </recommendedName>
</protein>
<feature type="domain" description="Gliding motility protein GldL-like N-terminal" evidence="2">
    <location>
        <begin position="75"/>
        <end position="101"/>
    </location>
</feature>